<name>A0ACC1MA07_9FUNG</name>
<reference evidence="1" key="1">
    <citation type="submission" date="2022-07" db="EMBL/GenBank/DDBJ databases">
        <title>Phylogenomic reconstructions and comparative analyses of Kickxellomycotina fungi.</title>
        <authorList>
            <person name="Reynolds N.K."/>
            <person name="Stajich J.E."/>
            <person name="Barry K."/>
            <person name="Grigoriev I.V."/>
            <person name="Crous P."/>
            <person name="Smith M.E."/>
        </authorList>
    </citation>
    <scope>NUCLEOTIDE SEQUENCE</scope>
    <source>
        <strain evidence="1">CBS 190363</strain>
    </source>
</reference>
<dbReference type="EMBL" id="JANBVB010000002">
    <property type="protein sequence ID" value="KAJ2900881.1"/>
    <property type="molecule type" value="Genomic_DNA"/>
</dbReference>
<protein>
    <submittedName>
        <fullName evidence="1">DUF1279 super</fullName>
    </submittedName>
</protein>
<gene>
    <name evidence="1" type="primary">NAT2</name>
    <name evidence="1" type="ORF">IWW38_000256</name>
</gene>
<evidence type="ECO:0000313" key="2">
    <source>
        <dbReference type="Proteomes" id="UP001139981"/>
    </source>
</evidence>
<comment type="caution">
    <text evidence="1">The sequence shown here is derived from an EMBL/GenBank/DDBJ whole genome shotgun (WGS) entry which is preliminary data.</text>
</comment>
<proteinExistence type="predicted"/>
<keyword evidence="2" id="KW-1185">Reference proteome</keyword>
<evidence type="ECO:0000313" key="1">
    <source>
        <dbReference type="EMBL" id="KAJ2900881.1"/>
    </source>
</evidence>
<sequence>MSSVHYSISVPSTSSSATSIASTVGVRGMSTGRDKKSDSEEPSRLSESDLEKGAERMSGETSSSSSGATGDAGAKKPSKFRVLMQQYGRVAILMYLVVSGIDLSLCVWGVWLGGDSLVYTINSYLGQYIPRLQKAAARMQEGQDGGADKWATILIVGYAVHKCLTPLRLGITAAILPWSARTAQRLGLTWLIPKSAPIITHKPLSKAADAVRRKLK</sequence>
<dbReference type="Proteomes" id="UP001139981">
    <property type="component" value="Unassembled WGS sequence"/>
</dbReference>
<accession>A0ACC1MA07</accession>
<organism evidence="1 2">
    <name type="scientific">Coemansia aciculifera</name>
    <dbReference type="NCBI Taxonomy" id="417176"/>
    <lineage>
        <taxon>Eukaryota</taxon>
        <taxon>Fungi</taxon>
        <taxon>Fungi incertae sedis</taxon>
        <taxon>Zoopagomycota</taxon>
        <taxon>Kickxellomycotina</taxon>
        <taxon>Kickxellomycetes</taxon>
        <taxon>Kickxellales</taxon>
        <taxon>Kickxellaceae</taxon>
        <taxon>Coemansia</taxon>
    </lineage>
</organism>